<evidence type="ECO:0000256" key="5">
    <source>
        <dbReference type="ARBA" id="ARBA00022989"/>
    </source>
</evidence>
<evidence type="ECO:0000256" key="2">
    <source>
        <dbReference type="ARBA" id="ARBA00007242"/>
    </source>
</evidence>
<evidence type="ECO:0000256" key="1">
    <source>
        <dbReference type="ARBA" id="ARBA00004651"/>
    </source>
</evidence>
<feature type="transmembrane region" description="Helical" evidence="11">
    <location>
        <begin position="196"/>
        <end position="217"/>
    </location>
</feature>
<organism evidence="13 14">
    <name type="scientific">Euphydryas editha</name>
    <name type="common">Edith's checkerspot</name>
    <dbReference type="NCBI Taxonomy" id="104508"/>
    <lineage>
        <taxon>Eukaryota</taxon>
        <taxon>Metazoa</taxon>
        <taxon>Ecdysozoa</taxon>
        <taxon>Arthropoda</taxon>
        <taxon>Hexapoda</taxon>
        <taxon>Insecta</taxon>
        <taxon>Pterygota</taxon>
        <taxon>Neoptera</taxon>
        <taxon>Endopterygota</taxon>
        <taxon>Lepidoptera</taxon>
        <taxon>Glossata</taxon>
        <taxon>Ditrysia</taxon>
        <taxon>Papilionoidea</taxon>
        <taxon>Nymphalidae</taxon>
        <taxon>Nymphalinae</taxon>
        <taxon>Euphydryas</taxon>
    </lineage>
</organism>
<dbReference type="InterPro" id="IPR000337">
    <property type="entry name" value="GPCR_3"/>
</dbReference>
<evidence type="ECO:0000259" key="12">
    <source>
        <dbReference type="PROSITE" id="PS50259"/>
    </source>
</evidence>
<sequence length="341" mass="38321">MCVSVPGLGFRRGSYRCVCRRGFYFPNTTAENRFYNGSDIEEEYEKNLINQPSLYSLGDAFECLPCAEGCEACIDGSPCVAALNWVVRTTIFALACFVISCLPFIVYFTIKYGHVRVVRAASPALLRVIVLGALLIYSTTLVMYGRPTVFTCTARVWLREVGFCLTYGALMLKTWRISVIFQVRSAKAVKISDMYLLRRIGVIVGVACVLLSIRTLVAPPAVIVGRTREDLKAYLCNTDWWDHSFTTFHRKVARGAEFQYTFCSYIIVRSADTSESTVKYVVLYAHERDDDASCVSFMRVSFIGSFMVRTTRSRLERNATLPLICTASCARQGRDDANGLF</sequence>
<evidence type="ECO:0000256" key="7">
    <source>
        <dbReference type="ARBA" id="ARBA00023136"/>
    </source>
</evidence>
<feature type="transmembrane region" description="Helical" evidence="11">
    <location>
        <begin position="91"/>
        <end position="112"/>
    </location>
</feature>
<dbReference type="Pfam" id="PF00003">
    <property type="entry name" value="7tm_3"/>
    <property type="match status" value="1"/>
</dbReference>
<dbReference type="PRINTS" id="PR00248">
    <property type="entry name" value="GPCRMGR"/>
</dbReference>
<dbReference type="GO" id="GO:0004930">
    <property type="term" value="F:G protein-coupled receptor activity"/>
    <property type="evidence" value="ECO:0007669"/>
    <property type="project" value="UniProtKB-KW"/>
</dbReference>
<accession>A0AAU9USB8</accession>
<dbReference type="EMBL" id="CAKOGL010000025">
    <property type="protein sequence ID" value="CAH2102027.1"/>
    <property type="molecule type" value="Genomic_DNA"/>
</dbReference>
<evidence type="ECO:0000256" key="4">
    <source>
        <dbReference type="ARBA" id="ARBA00022692"/>
    </source>
</evidence>
<proteinExistence type="inferred from homology"/>
<dbReference type="PANTHER" id="PTHR32546:SF29">
    <property type="entry name" value="G-PROTEIN COUPLED RECEPTORS FAMILY 3 PROFILE DOMAIN-CONTAINING PROTEIN"/>
    <property type="match status" value="1"/>
</dbReference>
<evidence type="ECO:0000256" key="10">
    <source>
        <dbReference type="ARBA" id="ARBA00023224"/>
    </source>
</evidence>
<feature type="transmembrane region" description="Helical" evidence="11">
    <location>
        <begin position="156"/>
        <end position="175"/>
    </location>
</feature>
<comment type="caution">
    <text evidence="13">The sequence shown here is derived from an EMBL/GenBank/DDBJ whole genome shotgun (WGS) entry which is preliminary data.</text>
</comment>
<gene>
    <name evidence="13" type="ORF">EEDITHA_LOCUS16719</name>
</gene>
<evidence type="ECO:0000256" key="3">
    <source>
        <dbReference type="ARBA" id="ARBA00022475"/>
    </source>
</evidence>
<keyword evidence="14" id="KW-1185">Reference proteome</keyword>
<keyword evidence="6" id="KW-0297">G-protein coupled receptor</keyword>
<keyword evidence="4 11" id="KW-0812">Transmembrane</keyword>
<evidence type="ECO:0000313" key="13">
    <source>
        <dbReference type="EMBL" id="CAH2102027.1"/>
    </source>
</evidence>
<dbReference type="AlphaFoldDB" id="A0AAU9USB8"/>
<keyword evidence="7 11" id="KW-0472">Membrane</keyword>
<dbReference type="Proteomes" id="UP001153954">
    <property type="component" value="Unassembled WGS sequence"/>
</dbReference>
<feature type="domain" description="G-protein coupled receptors family 3 profile" evidence="12">
    <location>
        <begin position="87"/>
        <end position="238"/>
    </location>
</feature>
<name>A0AAU9USB8_EUPED</name>
<reference evidence="13" key="1">
    <citation type="submission" date="2022-03" db="EMBL/GenBank/DDBJ databases">
        <authorList>
            <person name="Tunstrom K."/>
        </authorList>
    </citation>
    <scope>NUCLEOTIDE SEQUENCE</scope>
</reference>
<dbReference type="PRINTS" id="PR01176">
    <property type="entry name" value="GABABRECEPTR"/>
</dbReference>
<dbReference type="PANTHER" id="PTHR32546">
    <property type="entry name" value="G-PROTEIN COUPLED RECEPTOR 158-RELATED"/>
    <property type="match status" value="1"/>
</dbReference>
<keyword evidence="10" id="KW-0807">Transducer</keyword>
<keyword evidence="5 11" id="KW-1133">Transmembrane helix</keyword>
<dbReference type="PROSITE" id="PS50259">
    <property type="entry name" value="G_PROTEIN_RECEP_F3_4"/>
    <property type="match status" value="1"/>
</dbReference>
<keyword evidence="9" id="KW-0325">Glycoprotein</keyword>
<evidence type="ECO:0000256" key="8">
    <source>
        <dbReference type="ARBA" id="ARBA00023170"/>
    </source>
</evidence>
<evidence type="ECO:0000256" key="6">
    <source>
        <dbReference type="ARBA" id="ARBA00023040"/>
    </source>
</evidence>
<protein>
    <recommendedName>
        <fullName evidence="12">G-protein coupled receptors family 3 profile domain-containing protein</fullName>
    </recommendedName>
</protein>
<dbReference type="GO" id="GO:0005886">
    <property type="term" value="C:plasma membrane"/>
    <property type="evidence" value="ECO:0007669"/>
    <property type="project" value="UniProtKB-SubCell"/>
</dbReference>
<comment type="similarity">
    <text evidence="2">Belongs to the G-protein coupled receptor 3 family.</text>
</comment>
<dbReference type="InterPro" id="IPR017978">
    <property type="entry name" value="GPCR_3_C"/>
</dbReference>
<keyword evidence="8" id="KW-0675">Receptor</keyword>
<feature type="transmembrane region" description="Helical" evidence="11">
    <location>
        <begin position="124"/>
        <end position="144"/>
    </location>
</feature>
<keyword evidence="3" id="KW-1003">Cell membrane</keyword>
<comment type="subcellular location">
    <subcellularLocation>
        <location evidence="1">Cell membrane</location>
        <topology evidence="1">Multi-pass membrane protein</topology>
    </subcellularLocation>
</comment>
<evidence type="ECO:0000256" key="9">
    <source>
        <dbReference type="ARBA" id="ARBA00023180"/>
    </source>
</evidence>
<dbReference type="InterPro" id="IPR043458">
    <property type="entry name" value="GPR158/179"/>
</dbReference>
<evidence type="ECO:0000256" key="11">
    <source>
        <dbReference type="SAM" id="Phobius"/>
    </source>
</evidence>
<evidence type="ECO:0000313" key="14">
    <source>
        <dbReference type="Proteomes" id="UP001153954"/>
    </source>
</evidence>